<feature type="transmembrane region" description="Helical" evidence="1">
    <location>
        <begin position="134"/>
        <end position="158"/>
    </location>
</feature>
<dbReference type="InterPro" id="IPR018750">
    <property type="entry name" value="DUF2306_membrane"/>
</dbReference>
<name>A0ABY6B8I1_9GAMM</name>
<evidence type="ECO:0000256" key="1">
    <source>
        <dbReference type="SAM" id="Phobius"/>
    </source>
</evidence>
<dbReference type="Proteomes" id="UP001064632">
    <property type="component" value="Chromosome"/>
</dbReference>
<evidence type="ECO:0000313" key="3">
    <source>
        <dbReference type="Proteomes" id="UP001064632"/>
    </source>
</evidence>
<keyword evidence="1" id="KW-0472">Membrane</keyword>
<feature type="transmembrane region" description="Helical" evidence="1">
    <location>
        <begin position="110"/>
        <end position="128"/>
    </location>
</feature>
<feature type="transmembrane region" description="Helical" evidence="1">
    <location>
        <begin position="243"/>
        <end position="265"/>
    </location>
</feature>
<sequence length="270" mass="29417">MNAIAIPLPRSRGGTALALVAAAWYAVAAAGHWLFVYYLAIAYGAPTWAGDAAAWNRKAIVGHVAGDTAGNALFISHVLLAIVLSLGGLLQLAPQVRQRWPALHRWNGRLFLAIAAVAATSGLLMTWWRGAHLSLGGAVGISVNAVLILFFSALALRYARHGQFARHRRWALRCFMVVNGVWFYRLGFSAWILLNQGPRWSTPAVDGPFDLAWAFGCYLLPLAVLELYFLAQRVQSARVRMAIVVTLAGFTALTALGVFGAYQLLWKPHL</sequence>
<gene>
    <name evidence="2" type="ORF">N4264_14005</name>
</gene>
<dbReference type="RefSeq" id="WP_261692867.1">
    <property type="nucleotide sequence ID" value="NZ_CP104694.1"/>
</dbReference>
<feature type="transmembrane region" description="Helical" evidence="1">
    <location>
        <begin position="72"/>
        <end position="90"/>
    </location>
</feature>
<evidence type="ECO:0000313" key="2">
    <source>
        <dbReference type="EMBL" id="UXI65872.1"/>
    </source>
</evidence>
<keyword evidence="1" id="KW-0812">Transmembrane</keyword>
<feature type="transmembrane region" description="Helical" evidence="1">
    <location>
        <begin position="212"/>
        <end position="231"/>
    </location>
</feature>
<dbReference type="Pfam" id="PF10067">
    <property type="entry name" value="DUF2306"/>
    <property type="match status" value="1"/>
</dbReference>
<keyword evidence="3" id="KW-1185">Reference proteome</keyword>
<feature type="transmembrane region" description="Helical" evidence="1">
    <location>
        <begin position="16"/>
        <end position="40"/>
    </location>
</feature>
<proteinExistence type="predicted"/>
<organism evidence="2 3">
    <name type="scientific">Tahibacter amnicola</name>
    <dbReference type="NCBI Taxonomy" id="2976241"/>
    <lineage>
        <taxon>Bacteria</taxon>
        <taxon>Pseudomonadati</taxon>
        <taxon>Pseudomonadota</taxon>
        <taxon>Gammaproteobacteria</taxon>
        <taxon>Lysobacterales</taxon>
        <taxon>Rhodanobacteraceae</taxon>
        <taxon>Tahibacter</taxon>
    </lineage>
</organism>
<feature type="transmembrane region" description="Helical" evidence="1">
    <location>
        <begin position="170"/>
        <end position="192"/>
    </location>
</feature>
<accession>A0ABY6B8I1</accession>
<dbReference type="EMBL" id="CP104694">
    <property type="protein sequence ID" value="UXI65872.1"/>
    <property type="molecule type" value="Genomic_DNA"/>
</dbReference>
<keyword evidence="1" id="KW-1133">Transmembrane helix</keyword>
<reference evidence="2" key="1">
    <citation type="submission" date="2022-09" db="EMBL/GenBank/DDBJ databases">
        <title>Tahibacter sp. nov., isolated from a fresh water.</title>
        <authorList>
            <person name="Baek J.H."/>
            <person name="Lee J.K."/>
            <person name="Kim J.M."/>
            <person name="Jeon C.O."/>
        </authorList>
    </citation>
    <scope>NUCLEOTIDE SEQUENCE</scope>
    <source>
        <strain evidence="2">W38</strain>
    </source>
</reference>
<protein>
    <submittedName>
        <fullName evidence="2">DUF2306 domain-containing protein</fullName>
    </submittedName>
</protein>